<feature type="coiled-coil region" evidence="7">
    <location>
        <begin position="162"/>
        <end position="314"/>
    </location>
</feature>
<keyword evidence="4" id="KW-0206">Cytoskeleton</keyword>
<evidence type="ECO:0000256" key="6">
    <source>
        <dbReference type="RuleBase" id="RU000394"/>
    </source>
</evidence>
<comment type="subcellular location">
    <subcellularLocation>
        <location evidence="1">Cytoplasm</location>
        <location evidence="1">Cytoskeleton</location>
    </subcellularLocation>
</comment>
<keyword evidence="2 5" id="KW-0547">Nucleotide-binding</keyword>
<feature type="binding site" evidence="5">
    <location>
        <begin position="432"/>
        <end position="439"/>
    </location>
    <ligand>
        <name>ATP</name>
        <dbReference type="ChEBI" id="CHEBI:30616"/>
    </ligand>
</feature>
<dbReference type="PRINTS" id="PR00380">
    <property type="entry name" value="KINESINHEAVY"/>
</dbReference>
<keyword evidence="4" id="KW-0963">Cytoplasm</keyword>
<dbReference type="PANTHER" id="PTHR47972:SF65">
    <property type="entry name" value="KINESIN-LIKE PROTEIN"/>
    <property type="match status" value="1"/>
</dbReference>
<name>A0A183W222_TRIRE</name>
<evidence type="ECO:0000256" key="5">
    <source>
        <dbReference type="PROSITE-ProRule" id="PRU00283"/>
    </source>
</evidence>
<dbReference type="SMART" id="SM00129">
    <property type="entry name" value="KISc"/>
    <property type="match status" value="1"/>
</dbReference>
<comment type="similarity">
    <text evidence="5 6">Belongs to the TRAFAC class myosin-kinesin ATPase superfamily. Kinesin family.</text>
</comment>
<dbReference type="InterPro" id="IPR036961">
    <property type="entry name" value="Kinesin_motor_dom_sf"/>
</dbReference>
<feature type="compositionally biased region" description="Basic and acidic residues" evidence="8">
    <location>
        <begin position="1"/>
        <end position="12"/>
    </location>
</feature>
<dbReference type="PROSITE" id="PS50067">
    <property type="entry name" value="KINESIN_MOTOR_2"/>
    <property type="match status" value="1"/>
</dbReference>
<dbReference type="WBParaSite" id="TREG1_53100.1">
    <property type="protein sequence ID" value="TREG1_53100.1"/>
    <property type="gene ID" value="TREG1_53100"/>
</dbReference>
<evidence type="ECO:0000256" key="7">
    <source>
        <dbReference type="SAM" id="Coils"/>
    </source>
</evidence>
<evidence type="ECO:0000256" key="8">
    <source>
        <dbReference type="SAM" id="MobiDB-lite"/>
    </source>
</evidence>
<accession>A0A183W222</accession>
<keyword evidence="5 6" id="KW-0505">Motor protein</keyword>
<proteinExistence type="inferred from homology"/>
<protein>
    <recommendedName>
        <fullName evidence="6">Kinesin-like protein</fullName>
    </recommendedName>
</protein>
<dbReference type="OrthoDB" id="3176171at2759"/>
<keyword evidence="7" id="KW-0175">Coiled coil</keyword>
<dbReference type="Gene3D" id="3.40.850.10">
    <property type="entry name" value="Kinesin motor domain"/>
    <property type="match status" value="1"/>
</dbReference>
<keyword evidence="9" id="KW-1185">Reference proteome</keyword>
<dbReference type="InterPro" id="IPR027640">
    <property type="entry name" value="Kinesin-like_fam"/>
</dbReference>
<evidence type="ECO:0000313" key="9">
    <source>
        <dbReference type="Proteomes" id="UP000050795"/>
    </source>
</evidence>
<evidence type="ECO:0000256" key="2">
    <source>
        <dbReference type="ARBA" id="ARBA00022741"/>
    </source>
</evidence>
<dbReference type="GO" id="GO:0008017">
    <property type="term" value="F:microtubule binding"/>
    <property type="evidence" value="ECO:0007669"/>
    <property type="project" value="InterPro"/>
</dbReference>
<organism evidence="9 10">
    <name type="scientific">Trichobilharzia regenti</name>
    <name type="common">Nasal bird schistosome</name>
    <dbReference type="NCBI Taxonomy" id="157069"/>
    <lineage>
        <taxon>Eukaryota</taxon>
        <taxon>Metazoa</taxon>
        <taxon>Spiralia</taxon>
        <taxon>Lophotrochozoa</taxon>
        <taxon>Platyhelminthes</taxon>
        <taxon>Trematoda</taxon>
        <taxon>Digenea</taxon>
        <taxon>Strigeidida</taxon>
        <taxon>Schistosomatoidea</taxon>
        <taxon>Schistosomatidae</taxon>
        <taxon>Trichobilharzia</taxon>
    </lineage>
</organism>
<dbReference type="InterPro" id="IPR001752">
    <property type="entry name" value="Kinesin_motor_dom"/>
</dbReference>
<dbReference type="PROSITE" id="PS00411">
    <property type="entry name" value="KINESIN_MOTOR_1"/>
    <property type="match status" value="1"/>
</dbReference>
<dbReference type="SUPFAM" id="SSF52540">
    <property type="entry name" value="P-loop containing nucleoside triphosphate hydrolases"/>
    <property type="match status" value="1"/>
</dbReference>
<feature type="region of interest" description="Disordered" evidence="8">
    <location>
        <begin position="1"/>
        <end position="47"/>
    </location>
</feature>
<dbReference type="AlphaFoldDB" id="A0A183W222"/>
<sequence length="712" mass="81591">MNVQIKSKDDQLYRPPPGYTLGKSTTTTTTRPRSVDSKKPPGKSGDTEAIDIEALCKAISSAKLKNLRMKQNVMEAFMRKLLQSIKELKEIEQKKGRSALLDKQRRLKLTRMLQILMLQRRNLQLQTDTLQKGLIILSKKYSNVRKRVDCLVLENMSLCRDCNQLKNDIEFKTIQIDNLLQNKSILQKQMENHTALKIQEENAQYELKRIKIENENLKDALKQLEVLLRCKVQEREDLELKNVQLQQEVDCRDAEEENIRIRNERLMSENQTLRQELIQYQAGQTDANILSAEADKAREKFTQLQREYMKLQRLYTTETETRKILHNQLQEVRGNLRVLCRCRPPNNTGDPCILQFHSVDRVVVPTAAYPHSTAYQRHTTSELTNVYIAKEDTFTFNRVFRPGATQLDVFEEIRPLIASCIDGYNVCIMAYGPTGSGKTYTMQGIPRDPGVSIRAVTELFELCQPLQSIWKVQVSIAMLEIHNEVVYDLLGEQIKPVKISDDGVDIRLIEAEEKIATNEHEMIYWIAKGNKRRKVTATKLNVESSRSHHIIRLHLILCNTFDKTKRNSSLILCDLAGSESAERIEASGEVHVETGYINKSLVTLARVFEALRRRNHSIQPGTHNNQLVAAPYRDSKLTHILKPCLGGQAKCVLIITISGEANLIDRSIKAMEFGQQAMQISLGPPRPNERILTSWYGKTRVKSAEPNSRHVN</sequence>
<dbReference type="GO" id="GO:0005874">
    <property type="term" value="C:microtubule"/>
    <property type="evidence" value="ECO:0007669"/>
    <property type="project" value="UniProtKB-KW"/>
</dbReference>
<evidence type="ECO:0000256" key="4">
    <source>
        <dbReference type="ARBA" id="ARBA00023212"/>
    </source>
</evidence>
<dbReference type="Proteomes" id="UP000050795">
    <property type="component" value="Unassembled WGS sequence"/>
</dbReference>
<dbReference type="InterPro" id="IPR019821">
    <property type="entry name" value="Kinesin_motor_CS"/>
</dbReference>
<dbReference type="GO" id="GO:0003777">
    <property type="term" value="F:microtubule motor activity"/>
    <property type="evidence" value="ECO:0007669"/>
    <property type="project" value="InterPro"/>
</dbReference>
<dbReference type="GO" id="GO:0005524">
    <property type="term" value="F:ATP binding"/>
    <property type="evidence" value="ECO:0007669"/>
    <property type="project" value="UniProtKB-UniRule"/>
</dbReference>
<dbReference type="PANTHER" id="PTHR47972">
    <property type="entry name" value="KINESIN-LIKE PROTEIN KLP-3"/>
    <property type="match status" value="1"/>
</dbReference>
<evidence type="ECO:0000313" key="10">
    <source>
        <dbReference type="WBParaSite" id="TREG1_53100.1"/>
    </source>
</evidence>
<evidence type="ECO:0000256" key="3">
    <source>
        <dbReference type="ARBA" id="ARBA00022840"/>
    </source>
</evidence>
<reference evidence="10" key="2">
    <citation type="submission" date="2023-11" db="UniProtKB">
        <authorList>
            <consortium name="WormBaseParasite"/>
        </authorList>
    </citation>
    <scope>IDENTIFICATION</scope>
</reference>
<evidence type="ECO:0000256" key="1">
    <source>
        <dbReference type="ARBA" id="ARBA00004245"/>
    </source>
</evidence>
<keyword evidence="3 5" id="KW-0067">ATP-binding</keyword>
<dbReference type="Pfam" id="PF00225">
    <property type="entry name" value="Kinesin"/>
    <property type="match status" value="1"/>
</dbReference>
<dbReference type="InterPro" id="IPR027417">
    <property type="entry name" value="P-loop_NTPase"/>
</dbReference>
<keyword evidence="6" id="KW-0493">Microtubule</keyword>
<dbReference type="GO" id="GO:0007018">
    <property type="term" value="P:microtubule-based movement"/>
    <property type="evidence" value="ECO:0007669"/>
    <property type="project" value="InterPro"/>
</dbReference>
<reference evidence="9" key="1">
    <citation type="submission" date="2022-06" db="EMBL/GenBank/DDBJ databases">
        <authorList>
            <person name="Berger JAMES D."/>
            <person name="Berger JAMES D."/>
        </authorList>
    </citation>
    <scope>NUCLEOTIDE SEQUENCE [LARGE SCALE GENOMIC DNA]</scope>
</reference>